<gene>
    <name evidence="2" type="ORF">R1CP_37875</name>
</gene>
<evidence type="ECO:0000313" key="3">
    <source>
        <dbReference type="Proteomes" id="UP000186108"/>
    </source>
</evidence>
<name>A0A1B1KHV2_RHOOP</name>
<evidence type="ECO:0000313" key="2">
    <source>
        <dbReference type="EMBL" id="ANS32174.1"/>
    </source>
</evidence>
<evidence type="ECO:0000256" key="1">
    <source>
        <dbReference type="SAM" id="MobiDB-lite"/>
    </source>
</evidence>
<dbReference type="Proteomes" id="UP000186108">
    <property type="component" value="Plasmid pR1CP1"/>
</dbReference>
<accession>A0A1B1KHV2</accession>
<organism evidence="2 3">
    <name type="scientific">Rhodococcus opacus</name>
    <name type="common">Nocardia opaca</name>
    <dbReference type="NCBI Taxonomy" id="37919"/>
    <lineage>
        <taxon>Bacteria</taxon>
        <taxon>Bacillati</taxon>
        <taxon>Actinomycetota</taxon>
        <taxon>Actinomycetes</taxon>
        <taxon>Mycobacteriales</taxon>
        <taxon>Nocardiaceae</taxon>
        <taxon>Rhodococcus</taxon>
    </lineage>
</organism>
<keyword evidence="2" id="KW-0614">Plasmid</keyword>
<sequence length="202" mass="22376">MRLELRRRAARGAIRRNAGNRHRVLCTELRPTAHHASSNAYPFAHAALEPADVHSSRANGRTRCATTTSRPEPHERPTPDQLRASVRPGKKAGCARNRMAHAPRHTLRTHCALTAGRNRYATAFDPTAPAHAHQAQRRDYQRSAAATRERHLAATCTILNPHTRNAPPASELECKLSRFVRNATATQRHAPRCPCPLAKSAI</sequence>
<protein>
    <submittedName>
        <fullName evidence="2">Uncharacterized protein</fullName>
    </submittedName>
</protein>
<proteinExistence type="predicted"/>
<dbReference type="EMBL" id="CP009112">
    <property type="protein sequence ID" value="ANS32174.1"/>
    <property type="molecule type" value="Genomic_DNA"/>
</dbReference>
<dbReference type="AlphaFoldDB" id="A0A1B1KHV2"/>
<feature type="compositionally biased region" description="Polar residues" evidence="1">
    <location>
        <begin position="56"/>
        <end position="70"/>
    </location>
</feature>
<reference evidence="2 3" key="1">
    <citation type="submission" date="2014-07" db="EMBL/GenBank/DDBJ databases">
        <authorList>
            <person name="Zhang J.E."/>
            <person name="Yang H."/>
            <person name="Guo J."/>
            <person name="Deng Z."/>
            <person name="Luo H."/>
            <person name="Luo M."/>
            <person name="Zhao B."/>
        </authorList>
    </citation>
    <scope>NUCLEOTIDE SEQUENCE [LARGE SCALE GENOMIC DNA]</scope>
    <source>
        <strain evidence="2 3">1CP</strain>
        <plasmid evidence="3">Plasmid pr1cp1</plasmid>
    </source>
</reference>
<feature type="region of interest" description="Disordered" evidence="1">
    <location>
        <begin position="52"/>
        <end position="89"/>
    </location>
</feature>
<geneLocation type="plasmid" evidence="3">
    <name>pr1cp1</name>
</geneLocation>